<keyword evidence="1" id="KW-0863">Zinc-finger</keyword>
<name>A0A1R3G210_COCAP</name>
<dbReference type="InterPro" id="IPR000477">
    <property type="entry name" value="RT_dom"/>
</dbReference>
<dbReference type="InterPro" id="IPR044730">
    <property type="entry name" value="RNase_H-like_dom_plant"/>
</dbReference>
<dbReference type="SUPFAM" id="SSF53098">
    <property type="entry name" value="Ribonuclease H-like"/>
    <property type="match status" value="1"/>
</dbReference>
<protein>
    <submittedName>
        <fullName evidence="5">Reverse transcriptase</fullName>
    </submittedName>
</protein>
<dbReference type="SUPFAM" id="SSF56672">
    <property type="entry name" value="DNA/RNA polymerases"/>
    <property type="match status" value="1"/>
</dbReference>
<dbReference type="InterPro" id="IPR025558">
    <property type="entry name" value="DUF4283"/>
</dbReference>
<dbReference type="InterPro" id="IPR025836">
    <property type="entry name" value="Zn_knuckle_CX2CX4HX4C"/>
</dbReference>
<keyword evidence="1" id="KW-0479">Metal-binding</keyword>
<dbReference type="CDD" id="cd01650">
    <property type="entry name" value="RT_nLTR_like"/>
    <property type="match status" value="1"/>
</dbReference>
<reference evidence="5 6" key="1">
    <citation type="submission" date="2013-09" db="EMBL/GenBank/DDBJ databases">
        <title>Corchorus capsularis genome sequencing.</title>
        <authorList>
            <person name="Alam M."/>
            <person name="Haque M.S."/>
            <person name="Islam M.S."/>
            <person name="Emdad E.M."/>
            <person name="Islam M.M."/>
            <person name="Ahmed B."/>
            <person name="Halim A."/>
            <person name="Hossen Q.M.M."/>
            <person name="Hossain M.Z."/>
            <person name="Ahmed R."/>
            <person name="Khan M.M."/>
            <person name="Islam R."/>
            <person name="Rashid M.M."/>
            <person name="Khan S.A."/>
            <person name="Rahman M.S."/>
            <person name="Alam M."/>
        </authorList>
    </citation>
    <scope>NUCLEOTIDE SEQUENCE [LARGE SCALE GENOMIC DNA]</scope>
    <source>
        <strain evidence="6">cv. CVL-1</strain>
        <tissue evidence="5">Whole seedling</tissue>
    </source>
</reference>
<feature type="domain" description="Reverse transcriptase" evidence="4">
    <location>
        <begin position="833"/>
        <end position="1106"/>
    </location>
</feature>
<sequence length="1565" mass="179785">MVLLQEAIAPEEGPDDHLLEDLDILELSTEDEVNTKIKKHSLVGKTITERTIKIGPLRAILSKAWPLHDAMEIHELERNIFLFVFKSESDKVRVTQQSPWSVMENHLMLKDWSEDAVLEEIDFTLSEFWVQVHNLPLSYMTRANAEKIAAMFPGMVELDFDSDEDVRWNGVLRMKVRLNVEDPLKTGFYLQRKDKPPLWVAFKYERIPYFCYHCGRLGHVAKDCIYRNDGRKKGSYGQWMKATQLKYKTVTKGGPSSNQSSWKNNEGGREAARPSYADKERVQDVAPTKELTPAISDTTFNVKHASAVPTAQGSSSLKEHLMLPGPSSGSIEAGNELGSLEKMEGKLIGPTEKTISSPNQPMEVSLVSTLGKRTRDVNMDQAGDFNLNQGKRLKSELKAQISNWVYEYYTGMWDVLQVGLAVDYDLLSELFGHKEGETKSNIIESWEKSAKGLGQPSAIRALKGLIHAHRPSIVFLSETKQRRSKLESLRNRLGFAGSHYVDRRGRSGGLALWWNSDFNLEVIADSRNFIDVGTDLGEQGSWFCTFIYGDPRREGRRAVWEQISRLRGNSEERWCCLGGFNAVGSQSEKSGGHPIDRTQAEIFTNFLQDCNLMEIEIHGANFSWSNNREGEDNILEKLDKAYATVDWSNLFTGAIGWYEADVASDHCPLLITLEKLKKNRRRDFKFESKWLLDQEFAEVIDDGWRTSEMGSRMFRLSRKLANTRNKLRSWSKDKFQNPKVEVELRLKRIKEIQMLPLTKELKEELAILKREVDELWQMEERFWHQRSRLNWINYGDRNTHFFHSTTVQRRRRNSITRIMNNDGVWLTEEEEIRNFILNSYKELFRAGELEDVEEVLDSVERVITPEMNEALSKQVSRDEIEEAVFSLGALKAPGRLIQDNIIISHEAFHALNNRRTGRRGFMALKLDLSKAYDRVNWSFLKLLLDKMGFCEFWTTRVMECITSTQFSIVLNGERGDSFTPERGLRQGDPLSPYLFILITEVLSQLITKVIASGDWQGFRINRRCPLLSHLLFADDCLLFSVADERNCDTILNVLTKFRNATGQVINFTKSAVFFSSNTSSECRRLIRDQLGVQDLQMDNKYLGLPTMWGRGKKAALSFIADRIKSKIQGWKSKLLSMAGREVPDLPSFRITSTPSQIGDPMVVKDLINFDRKCWKDNLLRMVFNQTEVNAVKKIPIGSESTPDRLIWHFTRDGNYSVKSRYRLLTSEAISFGNNGQSSSSMQQSRTWRNLWNLKVAPKVKNFLWRSCRNIVPTKENLVKRHCSLFSQCDRCGAEVESLEHILFFCPFAQAVWRASHFSYSPRSEGFVSFLKWWEESANTIVSFGSLNVVELIRYLCWNVWKARNSFVFEGREGNPIEVWNHAVAEFVEYNESLLNANRIHGMGPTQQVWQPPQRDFIKLNCDAAFDMASGDAGIAVVCRDHDGSLIDGASFFTKAGSIDAAEAMALRLAVQLARDREWRNVIFESDNKGLIRRLNCHNQRDRWNTLTIELDTINMAIYFDSFSFSFVPRNCNRAADWVARKTKKRCCPIDWMYSPPTDLVVFLNS</sequence>
<dbReference type="EMBL" id="AWWV01015583">
    <property type="protein sequence ID" value="OMO52105.1"/>
    <property type="molecule type" value="Genomic_DNA"/>
</dbReference>
<comment type="caution">
    <text evidence="5">The sequence shown here is derived from an EMBL/GenBank/DDBJ whole genome shotgun (WGS) entry which is preliminary data.</text>
</comment>
<dbReference type="Pfam" id="PF00078">
    <property type="entry name" value="RVT_1"/>
    <property type="match status" value="1"/>
</dbReference>
<keyword evidence="5" id="KW-0695">RNA-directed DNA polymerase</keyword>
<dbReference type="InterPro" id="IPR043502">
    <property type="entry name" value="DNA/RNA_pol_sf"/>
</dbReference>
<dbReference type="PROSITE" id="PS50158">
    <property type="entry name" value="ZF_CCHC"/>
    <property type="match status" value="1"/>
</dbReference>
<evidence type="ECO:0000313" key="6">
    <source>
        <dbReference type="Proteomes" id="UP000188268"/>
    </source>
</evidence>
<evidence type="ECO:0000259" key="4">
    <source>
        <dbReference type="PROSITE" id="PS50878"/>
    </source>
</evidence>
<feature type="domain" description="CCHC-type" evidence="3">
    <location>
        <begin position="211"/>
        <end position="224"/>
    </location>
</feature>
<keyword evidence="1" id="KW-0862">Zinc</keyword>
<dbReference type="Pfam" id="PF13456">
    <property type="entry name" value="RVT_3"/>
    <property type="match status" value="1"/>
</dbReference>
<gene>
    <name evidence="5" type="ORF">CCACVL1_29359</name>
</gene>
<dbReference type="InterPro" id="IPR036691">
    <property type="entry name" value="Endo/exonu/phosph_ase_sf"/>
</dbReference>
<dbReference type="Gene3D" id="3.60.10.10">
    <property type="entry name" value="Endonuclease/exonuclease/phosphatase"/>
    <property type="match status" value="1"/>
</dbReference>
<evidence type="ECO:0000256" key="1">
    <source>
        <dbReference type="PROSITE-ProRule" id="PRU00047"/>
    </source>
</evidence>
<keyword evidence="5" id="KW-0808">Transferase</keyword>
<dbReference type="Gramene" id="OMO52105">
    <property type="protein sequence ID" value="OMO52105"/>
    <property type="gene ID" value="CCACVL1_29359"/>
</dbReference>
<dbReference type="InterPro" id="IPR001878">
    <property type="entry name" value="Znf_CCHC"/>
</dbReference>
<dbReference type="Gene3D" id="3.30.420.10">
    <property type="entry name" value="Ribonuclease H-like superfamily/Ribonuclease H"/>
    <property type="match status" value="1"/>
</dbReference>
<dbReference type="Pfam" id="PF14111">
    <property type="entry name" value="DUF4283"/>
    <property type="match status" value="1"/>
</dbReference>
<evidence type="ECO:0000313" key="5">
    <source>
        <dbReference type="EMBL" id="OMO52105.1"/>
    </source>
</evidence>
<dbReference type="Pfam" id="PF14392">
    <property type="entry name" value="zf-CCHC_4"/>
    <property type="match status" value="1"/>
</dbReference>
<dbReference type="OrthoDB" id="1000370at2759"/>
<dbReference type="PANTHER" id="PTHR33116:SF86">
    <property type="entry name" value="REVERSE TRANSCRIPTASE DOMAIN-CONTAINING PROTEIN"/>
    <property type="match status" value="1"/>
</dbReference>
<dbReference type="CDD" id="cd06222">
    <property type="entry name" value="RNase_H_like"/>
    <property type="match status" value="1"/>
</dbReference>
<dbReference type="Pfam" id="PF13966">
    <property type="entry name" value="zf-RVT"/>
    <property type="match status" value="1"/>
</dbReference>
<feature type="compositionally biased region" description="Polar residues" evidence="2">
    <location>
        <begin position="254"/>
        <end position="264"/>
    </location>
</feature>
<dbReference type="InterPro" id="IPR005135">
    <property type="entry name" value="Endo/exonuclease/phosphatase"/>
</dbReference>
<dbReference type="GO" id="GO:0004523">
    <property type="term" value="F:RNA-DNA hybrid ribonuclease activity"/>
    <property type="evidence" value="ECO:0007669"/>
    <property type="project" value="InterPro"/>
</dbReference>
<proteinExistence type="predicted"/>
<dbReference type="Pfam" id="PF03372">
    <property type="entry name" value="Exo_endo_phos"/>
    <property type="match status" value="1"/>
</dbReference>
<dbReference type="InterPro" id="IPR026960">
    <property type="entry name" value="RVT-Znf"/>
</dbReference>
<organism evidence="5 6">
    <name type="scientific">Corchorus capsularis</name>
    <name type="common">Jute</name>
    <dbReference type="NCBI Taxonomy" id="210143"/>
    <lineage>
        <taxon>Eukaryota</taxon>
        <taxon>Viridiplantae</taxon>
        <taxon>Streptophyta</taxon>
        <taxon>Embryophyta</taxon>
        <taxon>Tracheophyta</taxon>
        <taxon>Spermatophyta</taxon>
        <taxon>Magnoliopsida</taxon>
        <taxon>eudicotyledons</taxon>
        <taxon>Gunneridae</taxon>
        <taxon>Pentapetalae</taxon>
        <taxon>rosids</taxon>
        <taxon>malvids</taxon>
        <taxon>Malvales</taxon>
        <taxon>Malvaceae</taxon>
        <taxon>Grewioideae</taxon>
        <taxon>Apeibeae</taxon>
        <taxon>Corchorus</taxon>
    </lineage>
</organism>
<feature type="region of interest" description="Disordered" evidence="2">
    <location>
        <begin position="307"/>
        <end position="334"/>
    </location>
</feature>
<dbReference type="GO" id="GO:0003964">
    <property type="term" value="F:RNA-directed DNA polymerase activity"/>
    <property type="evidence" value="ECO:0007669"/>
    <property type="project" value="UniProtKB-KW"/>
</dbReference>
<dbReference type="InterPro" id="IPR012337">
    <property type="entry name" value="RNaseH-like_sf"/>
</dbReference>
<evidence type="ECO:0000256" key="2">
    <source>
        <dbReference type="SAM" id="MobiDB-lite"/>
    </source>
</evidence>
<dbReference type="STRING" id="210143.A0A1R3G210"/>
<dbReference type="Proteomes" id="UP000188268">
    <property type="component" value="Unassembled WGS sequence"/>
</dbReference>
<feature type="region of interest" description="Disordered" evidence="2">
    <location>
        <begin position="250"/>
        <end position="284"/>
    </location>
</feature>
<keyword evidence="6" id="KW-1185">Reference proteome</keyword>
<feature type="compositionally biased region" description="Basic and acidic residues" evidence="2">
    <location>
        <begin position="266"/>
        <end position="283"/>
    </location>
</feature>
<dbReference type="PANTHER" id="PTHR33116">
    <property type="entry name" value="REVERSE TRANSCRIPTASE ZINC-BINDING DOMAIN-CONTAINING PROTEIN-RELATED-RELATED"/>
    <property type="match status" value="1"/>
</dbReference>
<keyword evidence="5" id="KW-0548">Nucleotidyltransferase</keyword>
<dbReference type="InterPro" id="IPR002156">
    <property type="entry name" value="RNaseH_domain"/>
</dbReference>
<dbReference type="GO" id="GO:0008270">
    <property type="term" value="F:zinc ion binding"/>
    <property type="evidence" value="ECO:0007669"/>
    <property type="project" value="UniProtKB-KW"/>
</dbReference>
<dbReference type="InterPro" id="IPR036397">
    <property type="entry name" value="RNaseH_sf"/>
</dbReference>
<dbReference type="SUPFAM" id="SSF56219">
    <property type="entry name" value="DNase I-like"/>
    <property type="match status" value="1"/>
</dbReference>
<dbReference type="PROSITE" id="PS50878">
    <property type="entry name" value="RT_POL"/>
    <property type="match status" value="1"/>
</dbReference>
<dbReference type="GO" id="GO:0003676">
    <property type="term" value="F:nucleic acid binding"/>
    <property type="evidence" value="ECO:0007669"/>
    <property type="project" value="InterPro"/>
</dbReference>
<accession>A0A1R3G210</accession>
<evidence type="ECO:0000259" key="3">
    <source>
        <dbReference type="PROSITE" id="PS50158"/>
    </source>
</evidence>